<evidence type="ECO:0000256" key="3">
    <source>
        <dbReference type="ARBA" id="ARBA00022771"/>
    </source>
</evidence>
<dbReference type="PANTHER" id="PTHR24408">
    <property type="entry name" value="ZINC FINGER PROTEIN"/>
    <property type="match status" value="1"/>
</dbReference>
<dbReference type="GO" id="GO:0008270">
    <property type="term" value="F:zinc ion binding"/>
    <property type="evidence" value="ECO:0007669"/>
    <property type="project" value="UniProtKB-KW"/>
</dbReference>
<accession>A0A5B7CN25</accession>
<keyword evidence="3 5" id="KW-0863">Zinc-finger</keyword>
<dbReference type="GO" id="GO:0005634">
    <property type="term" value="C:nucleus"/>
    <property type="evidence" value="ECO:0007669"/>
    <property type="project" value="TreeGrafter"/>
</dbReference>
<gene>
    <name evidence="7" type="primary">ZNF775_1</name>
    <name evidence="7" type="ORF">E2C01_003192</name>
</gene>
<dbReference type="EMBL" id="VSRR010000121">
    <property type="protein sequence ID" value="MPC10555.1"/>
    <property type="molecule type" value="Genomic_DNA"/>
</dbReference>
<dbReference type="OrthoDB" id="6077919at2759"/>
<sequence>MRVGIDGWTRRPPGCWQGVRRCHSLQGGGDGGKSGGGEGEVLACSVCGKLITGRNRRQRLRYHLSTHSGERPHRCPFCPYRAHHKFTLDRHVRTVHRAQLVPLDPLPVHNASPALQTPAFTEDLHMMASSVSLPGFSCSEDMSGTSTTDKCVDLLEWPVSPFQSPAVLAMPSDERFLVCELCGKEFRGRNLRQRRDSHLLTHTGLRPHVCPHCPHRTALKSNLIKHIRAIHMVQPRKPPVV</sequence>
<dbReference type="SUPFAM" id="SSF57667">
    <property type="entry name" value="beta-beta-alpha zinc fingers"/>
    <property type="match status" value="2"/>
</dbReference>
<dbReference type="InterPro" id="IPR036236">
    <property type="entry name" value="Znf_C2H2_sf"/>
</dbReference>
<reference evidence="7 8" key="1">
    <citation type="submission" date="2019-05" db="EMBL/GenBank/DDBJ databases">
        <title>Another draft genome of Portunus trituberculatus and its Hox gene families provides insights of decapod evolution.</title>
        <authorList>
            <person name="Jeong J.-H."/>
            <person name="Song I."/>
            <person name="Kim S."/>
            <person name="Choi T."/>
            <person name="Kim D."/>
            <person name="Ryu S."/>
            <person name="Kim W."/>
        </authorList>
    </citation>
    <scope>NUCLEOTIDE SEQUENCE [LARGE SCALE GENOMIC DNA]</scope>
    <source>
        <tissue evidence="7">Muscle</tissue>
    </source>
</reference>
<dbReference type="PANTHER" id="PTHR24408:SF58">
    <property type="entry name" value="TRANSCRIPTION FACTOR (TFIIIA), PUTATIVE (AFU_ORTHOLOGUE AFUA_1G05150)-RELATED"/>
    <property type="match status" value="1"/>
</dbReference>
<keyword evidence="2" id="KW-0677">Repeat</keyword>
<protein>
    <submittedName>
        <fullName evidence="7">Zinc finger protein 775</fullName>
    </submittedName>
</protein>
<evidence type="ECO:0000313" key="8">
    <source>
        <dbReference type="Proteomes" id="UP000324222"/>
    </source>
</evidence>
<dbReference type="AlphaFoldDB" id="A0A5B7CN25"/>
<dbReference type="Proteomes" id="UP000324222">
    <property type="component" value="Unassembled WGS sequence"/>
</dbReference>
<comment type="caution">
    <text evidence="7">The sequence shown here is derived from an EMBL/GenBank/DDBJ whole genome shotgun (WGS) entry which is preliminary data.</text>
</comment>
<dbReference type="InterPro" id="IPR013087">
    <property type="entry name" value="Znf_C2H2_type"/>
</dbReference>
<dbReference type="Gene3D" id="3.30.160.60">
    <property type="entry name" value="Classic Zinc Finger"/>
    <property type="match status" value="3"/>
</dbReference>
<keyword evidence="1" id="KW-0479">Metal-binding</keyword>
<keyword evidence="8" id="KW-1185">Reference proteome</keyword>
<evidence type="ECO:0000259" key="6">
    <source>
        <dbReference type="PROSITE" id="PS50157"/>
    </source>
</evidence>
<feature type="domain" description="C2H2-type" evidence="6">
    <location>
        <begin position="177"/>
        <end position="207"/>
    </location>
</feature>
<feature type="domain" description="C2H2-type" evidence="6">
    <location>
        <begin position="42"/>
        <end position="72"/>
    </location>
</feature>
<organism evidence="7 8">
    <name type="scientific">Portunus trituberculatus</name>
    <name type="common">Swimming crab</name>
    <name type="synonym">Neptunus trituberculatus</name>
    <dbReference type="NCBI Taxonomy" id="210409"/>
    <lineage>
        <taxon>Eukaryota</taxon>
        <taxon>Metazoa</taxon>
        <taxon>Ecdysozoa</taxon>
        <taxon>Arthropoda</taxon>
        <taxon>Crustacea</taxon>
        <taxon>Multicrustacea</taxon>
        <taxon>Malacostraca</taxon>
        <taxon>Eumalacostraca</taxon>
        <taxon>Eucarida</taxon>
        <taxon>Decapoda</taxon>
        <taxon>Pleocyemata</taxon>
        <taxon>Brachyura</taxon>
        <taxon>Eubrachyura</taxon>
        <taxon>Portunoidea</taxon>
        <taxon>Portunidae</taxon>
        <taxon>Portuninae</taxon>
        <taxon>Portunus</taxon>
    </lineage>
</organism>
<evidence type="ECO:0000313" key="7">
    <source>
        <dbReference type="EMBL" id="MPC10555.1"/>
    </source>
</evidence>
<evidence type="ECO:0000256" key="2">
    <source>
        <dbReference type="ARBA" id="ARBA00022737"/>
    </source>
</evidence>
<evidence type="ECO:0000256" key="1">
    <source>
        <dbReference type="ARBA" id="ARBA00022723"/>
    </source>
</evidence>
<dbReference type="SMART" id="SM00355">
    <property type="entry name" value="ZnF_C2H2"/>
    <property type="match status" value="4"/>
</dbReference>
<proteinExistence type="predicted"/>
<keyword evidence="4" id="KW-0862">Zinc</keyword>
<evidence type="ECO:0000256" key="5">
    <source>
        <dbReference type="PROSITE-ProRule" id="PRU00042"/>
    </source>
</evidence>
<dbReference type="GO" id="GO:0043565">
    <property type="term" value="F:sequence-specific DNA binding"/>
    <property type="evidence" value="ECO:0007669"/>
    <property type="project" value="TreeGrafter"/>
</dbReference>
<dbReference type="PROSITE" id="PS50157">
    <property type="entry name" value="ZINC_FINGER_C2H2_2"/>
    <property type="match status" value="2"/>
</dbReference>
<name>A0A5B7CN25_PORTR</name>
<dbReference type="GO" id="GO:0000981">
    <property type="term" value="F:DNA-binding transcription factor activity, RNA polymerase II-specific"/>
    <property type="evidence" value="ECO:0007669"/>
    <property type="project" value="TreeGrafter"/>
</dbReference>
<evidence type="ECO:0000256" key="4">
    <source>
        <dbReference type="ARBA" id="ARBA00022833"/>
    </source>
</evidence>